<dbReference type="PROSITE" id="PS01098">
    <property type="entry name" value="LIPASE_GDSL_SER"/>
    <property type="match status" value="1"/>
</dbReference>
<gene>
    <name evidence="2" type="ORF">HCJ93_18470</name>
</gene>
<dbReference type="Gene3D" id="3.40.50.1110">
    <property type="entry name" value="SGNH hydrolase"/>
    <property type="match status" value="1"/>
</dbReference>
<dbReference type="EMBL" id="JAATEM010000021">
    <property type="protein sequence ID" value="NJP51984.1"/>
    <property type="molecule type" value="Genomic_DNA"/>
</dbReference>
<keyword evidence="2" id="KW-0378">Hydrolase</keyword>
<dbReference type="InterPro" id="IPR036514">
    <property type="entry name" value="SGNH_hydro_sf"/>
</dbReference>
<dbReference type="Pfam" id="PF13472">
    <property type="entry name" value="Lipase_GDSL_2"/>
    <property type="match status" value="1"/>
</dbReference>
<evidence type="ECO:0000313" key="2">
    <source>
        <dbReference type="EMBL" id="NJP51984.1"/>
    </source>
</evidence>
<organism evidence="2 3">
    <name type="scientific">Streptomyces composti</name>
    <dbReference type="NCBI Taxonomy" id="2720025"/>
    <lineage>
        <taxon>Bacteria</taxon>
        <taxon>Bacillati</taxon>
        <taxon>Actinomycetota</taxon>
        <taxon>Actinomycetes</taxon>
        <taxon>Kitasatosporales</taxon>
        <taxon>Streptomycetaceae</taxon>
        <taxon>Streptomyces</taxon>
    </lineage>
</organism>
<protein>
    <submittedName>
        <fullName evidence="2">SGNH/GDSL hydrolase family protein</fullName>
    </submittedName>
</protein>
<reference evidence="2 3" key="1">
    <citation type="submission" date="2020-03" db="EMBL/GenBank/DDBJ databases">
        <title>WGS of actinomycetes isolated from Thailand.</title>
        <authorList>
            <person name="Thawai C."/>
        </authorList>
    </citation>
    <scope>NUCLEOTIDE SEQUENCE [LARGE SCALE GENOMIC DNA]</scope>
    <source>
        <strain evidence="2 3">SBST2-5</strain>
    </source>
</reference>
<dbReference type="PANTHER" id="PTHR30383:SF5">
    <property type="entry name" value="SGNH HYDROLASE-TYPE ESTERASE DOMAIN-CONTAINING PROTEIN"/>
    <property type="match status" value="1"/>
</dbReference>
<sequence length="209" mass="23347">MTAVVARGARVLFIGDSITDAGRRRQQPGGMGNGYARMASAWFTAQYPDHGATFFNRGVSGDRVRDLRARWERDCLELSPQVVSVLIGVNDTWRRFTAGEETSPDDFERDYRHILTAAKERCGSELVLIEPFLIPVTTEQCLWLDDLVLKIDVVRKLAAEFDATLVAVDRMYATAGVPDRVWTDDGVHLTDAGHALLADRWLRAIRPAS</sequence>
<dbReference type="RefSeq" id="WP_167996826.1">
    <property type="nucleotide sequence ID" value="NZ_JAATEM010000021.1"/>
</dbReference>
<accession>A0ABX1ABJ3</accession>
<evidence type="ECO:0000313" key="3">
    <source>
        <dbReference type="Proteomes" id="UP000730591"/>
    </source>
</evidence>
<dbReference type="InterPro" id="IPR013830">
    <property type="entry name" value="SGNH_hydro"/>
</dbReference>
<dbReference type="InterPro" id="IPR008265">
    <property type="entry name" value="Lipase_GDSL_AS"/>
</dbReference>
<dbReference type="SUPFAM" id="SSF52266">
    <property type="entry name" value="SGNH hydrolase"/>
    <property type="match status" value="1"/>
</dbReference>
<dbReference type="CDD" id="cd01834">
    <property type="entry name" value="SGNH_hydrolase_like_2"/>
    <property type="match status" value="1"/>
</dbReference>
<evidence type="ECO:0000259" key="1">
    <source>
        <dbReference type="Pfam" id="PF13472"/>
    </source>
</evidence>
<dbReference type="InterPro" id="IPR051532">
    <property type="entry name" value="Ester_Hydrolysis_Enzymes"/>
</dbReference>
<dbReference type="GO" id="GO:0016787">
    <property type="term" value="F:hydrolase activity"/>
    <property type="evidence" value="ECO:0007669"/>
    <property type="project" value="UniProtKB-KW"/>
</dbReference>
<dbReference type="PANTHER" id="PTHR30383">
    <property type="entry name" value="THIOESTERASE 1/PROTEASE 1/LYSOPHOSPHOLIPASE L1"/>
    <property type="match status" value="1"/>
</dbReference>
<proteinExistence type="predicted"/>
<comment type="caution">
    <text evidence="2">The sequence shown here is derived from an EMBL/GenBank/DDBJ whole genome shotgun (WGS) entry which is preliminary data.</text>
</comment>
<keyword evidence="3" id="KW-1185">Reference proteome</keyword>
<name>A0ABX1ABJ3_9ACTN</name>
<feature type="domain" description="SGNH hydrolase-type esterase" evidence="1">
    <location>
        <begin position="13"/>
        <end position="196"/>
    </location>
</feature>
<dbReference type="Proteomes" id="UP000730591">
    <property type="component" value="Unassembled WGS sequence"/>
</dbReference>